<evidence type="ECO:0000313" key="3">
    <source>
        <dbReference type="Proteomes" id="UP000593567"/>
    </source>
</evidence>
<dbReference type="EMBL" id="VXIV02001945">
    <property type="protein sequence ID" value="KAF6028495.1"/>
    <property type="molecule type" value="Genomic_DNA"/>
</dbReference>
<reference evidence="2" key="1">
    <citation type="submission" date="2020-06" db="EMBL/GenBank/DDBJ databases">
        <title>Draft genome of Bugula neritina, a colonial animal packing powerful symbionts and potential medicines.</title>
        <authorList>
            <person name="Rayko M."/>
        </authorList>
    </citation>
    <scope>NUCLEOTIDE SEQUENCE [LARGE SCALE GENOMIC DNA]</scope>
    <source>
        <strain evidence="2">Kwan_BN1</strain>
    </source>
</reference>
<proteinExistence type="predicted"/>
<feature type="transmembrane region" description="Helical" evidence="1">
    <location>
        <begin position="149"/>
        <end position="174"/>
    </location>
</feature>
<sequence length="189" mass="20940">MADIYNNLIKYCLIFVNLVINPSCHLNDICRVCLAQLTLGLFILFQGLTSSLWDNSKYDVNDSSVHTLWTGLGLILAGGLGLGLTTFSERIWVTGTLIMNIILSGLFIGMLTELASSGFLLTSVERCGWYSLFVCDQIDVSYAAYLTELMLLFVFLCQLLFTVFSIGLCFYSLYNSCGSVTQRAASLKK</sequence>
<protein>
    <submittedName>
        <fullName evidence="2">Uncharacterized protein</fullName>
    </submittedName>
</protein>
<keyword evidence="1" id="KW-0812">Transmembrane</keyword>
<feature type="transmembrane region" description="Helical" evidence="1">
    <location>
        <begin position="65"/>
        <end position="84"/>
    </location>
</feature>
<evidence type="ECO:0000313" key="2">
    <source>
        <dbReference type="EMBL" id="KAF6028495.1"/>
    </source>
</evidence>
<name>A0A7J7JRB9_BUGNE</name>
<comment type="caution">
    <text evidence="2">The sequence shown here is derived from an EMBL/GenBank/DDBJ whole genome shotgun (WGS) entry which is preliminary data.</text>
</comment>
<keyword evidence="3" id="KW-1185">Reference proteome</keyword>
<gene>
    <name evidence="2" type="ORF">EB796_013191</name>
</gene>
<dbReference type="Proteomes" id="UP000593567">
    <property type="component" value="Unassembled WGS sequence"/>
</dbReference>
<keyword evidence="1" id="KW-1133">Transmembrane helix</keyword>
<feature type="transmembrane region" description="Helical" evidence="1">
    <location>
        <begin position="91"/>
        <end position="111"/>
    </location>
</feature>
<accession>A0A7J7JRB9</accession>
<keyword evidence="1" id="KW-0472">Membrane</keyword>
<feature type="transmembrane region" description="Helical" evidence="1">
    <location>
        <begin position="32"/>
        <end position="53"/>
    </location>
</feature>
<dbReference type="AlphaFoldDB" id="A0A7J7JRB9"/>
<organism evidence="2 3">
    <name type="scientific">Bugula neritina</name>
    <name type="common">Brown bryozoan</name>
    <name type="synonym">Sertularia neritina</name>
    <dbReference type="NCBI Taxonomy" id="10212"/>
    <lineage>
        <taxon>Eukaryota</taxon>
        <taxon>Metazoa</taxon>
        <taxon>Spiralia</taxon>
        <taxon>Lophotrochozoa</taxon>
        <taxon>Bryozoa</taxon>
        <taxon>Gymnolaemata</taxon>
        <taxon>Cheilostomatida</taxon>
        <taxon>Flustrina</taxon>
        <taxon>Buguloidea</taxon>
        <taxon>Bugulidae</taxon>
        <taxon>Bugula</taxon>
    </lineage>
</organism>
<evidence type="ECO:0000256" key="1">
    <source>
        <dbReference type="SAM" id="Phobius"/>
    </source>
</evidence>